<dbReference type="PROSITE" id="PS50893">
    <property type="entry name" value="ABC_TRANSPORTER_2"/>
    <property type="match status" value="1"/>
</dbReference>
<reference evidence="6 7" key="1">
    <citation type="submission" date="2016-10" db="EMBL/GenBank/DDBJ databases">
        <authorList>
            <person name="Varghese N."/>
            <person name="Submissions S."/>
        </authorList>
    </citation>
    <scope>NUCLEOTIDE SEQUENCE [LARGE SCALE GENOMIC DNA]</scope>
    <source>
        <strain evidence="6 7">DSM 9169</strain>
    </source>
</reference>
<dbReference type="Gene3D" id="3.40.50.300">
    <property type="entry name" value="P-loop containing nucleotide triphosphate hydrolases"/>
    <property type="match status" value="1"/>
</dbReference>
<dbReference type="SUPFAM" id="SSF52540">
    <property type="entry name" value="P-loop containing nucleoside triphosphate hydrolases"/>
    <property type="match status" value="1"/>
</dbReference>
<dbReference type="CDD" id="cd03225">
    <property type="entry name" value="ABC_cobalt_CbiO_domain1"/>
    <property type="match status" value="1"/>
</dbReference>
<feature type="domain" description="ABC transporter" evidence="5">
    <location>
        <begin position="15"/>
        <end position="255"/>
    </location>
</feature>
<evidence type="ECO:0000259" key="5">
    <source>
        <dbReference type="PROSITE" id="PS50893"/>
    </source>
</evidence>
<proteinExistence type="inferred from homology"/>
<dbReference type="PANTHER" id="PTHR42734:SF17">
    <property type="entry name" value="METAL TRANSPORT SYSTEM ATP-BINDING PROTEIN TM_0124-RELATED"/>
    <property type="match status" value="1"/>
</dbReference>
<dbReference type="InterPro" id="IPR015856">
    <property type="entry name" value="ABC_transpr_CbiO/EcfA_su"/>
</dbReference>
<dbReference type="InterPro" id="IPR027417">
    <property type="entry name" value="P-loop_NTPase"/>
</dbReference>
<sequence length="281" mass="30549">MRQGSGYTEDMENVVDLHDVTLERGGSHLVDSLTLSTHRGEHWVIVGPNGAGKTSLIRLISGRERATSGSVTILGTPIEEADPGELSARIGFASQSLTARISVSMPVRMAVMTAAWGRSITYGEQYDTEDEGRADNLLHLFGVSHLAERRFGTLSEGERQRVALARALMADPEILILDEPSAGLDLGARELLVEALTELSGDTRSPQLLLVTHQIEEIAPGFTHGVVMSQGHLVASGPIEQTLTSETLSTAFDLPLEVGHGDGRWWARMNRDRKPDSSRRH</sequence>
<evidence type="ECO:0000313" key="6">
    <source>
        <dbReference type="EMBL" id="SDT92992.1"/>
    </source>
</evidence>
<keyword evidence="2" id="KW-0813">Transport</keyword>
<evidence type="ECO:0000256" key="1">
    <source>
        <dbReference type="ARBA" id="ARBA00005417"/>
    </source>
</evidence>
<dbReference type="PANTHER" id="PTHR42734">
    <property type="entry name" value="METAL TRANSPORT SYSTEM ATP-BINDING PROTEIN TM_0124-RELATED"/>
    <property type="match status" value="1"/>
</dbReference>
<dbReference type="GO" id="GO:0005524">
    <property type="term" value="F:ATP binding"/>
    <property type="evidence" value="ECO:0007669"/>
    <property type="project" value="UniProtKB-KW"/>
</dbReference>
<evidence type="ECO:0000256" key="2">
    <source>
        <dbReference type="ARBA" id="ARBA00022448"/>
    </source>
</evidence>
<dbReference type="InterPro" id="IPR050153">
    <property type="entry name" value="Metal_Ion_Import_ABC"/>
</dbReference>
<keyword evidence="7" id="KW-1185">Reference proteome</keyword>
<comment type="similarity">
    <text evidence="1">Belongs to the ABC transporter superfamily.</text>
</comment>
<evidence type="ECO:0000256" key="4">
    <source>
        <dbReference type="ARBA" id="ARBA00022840"/>
    </source>
</evidence>
<protein>
    <submittedName>
        <fullName evidence="6">Iron complex transport system ATP-binding protein</fullName>
    </submittedName>
</protein>
<name>A0ABY0V7D6_9ACTO</name>
<accession>A0ABY0V7D6</accession>
<evidence type="ECO:0000313" key="7">
    <source>
        <dbReference type="Proteomes" id="UP000198976"/>
    </source>
</evidence>
<dbReference type="Pfam" id="PF00005">
    <property type="entry name" value="ABC_tran"/>
    <property type="match status" value="1"/>
</dbReference>
<dbReference type="Proteomes" id="UP000198976">
    <property type="component" value="Chromosome I"/>
</dbReference>
<organism evidence="6 7">
    <name type="scientific">Schaalia radingae</name>
    <dbReference type="NCBI Taxonomy" id="131110"/>
    <lineage>
        <taxon>Bacteria</taxon>
        <taxon>Bacillati</taxon>
        <taxon>Actinomycetota</taxon>
        <taxon>Actinomycetes</taxon>
        <taxon>Actinomycetales</taxon>
        <taxon>Actinomycetaceae</taxon>
        <taxon>Schaalia</taxon>
    </lineage>
</organism>
<dbReference type="InterPro" id="IPR003593">
    <property type="entry name" value="AAA+_ATPase"/>
</dbReference>
<dbReference type="EMBL" id="LT629792">
    <property type="protein sequence ID" value="SDT92992.1"/>
    <property type="molecule type" value="Genomic_DNA"/>
</dbReference>
<keyword evidence="3" id="KW-0547">Nucleotide-binding</keyword>
<keyword evidence="4 6" id="KW-0067">ATP-binding</keyword>
<evidence type="ECO:0000256" key="3">
    <source>
        <dbReference type="ARBA" id="ARBA00022741"/>
    </source>
</evidence>
<gene>
    <name evidence="6" type="ORF">SAMN04489714_0992</name>
</gene>
<dbReference type="InterPro" id="IPR003439">
    <property type="entry name" value="ABC_transporter-like_ATP-bd"/>
</dbReference>
<dbReference type="SMART" id="SM00382">
    <property type="entry name" value="AAA"/>
    <property type="match status" value="1"/>
</dbReference>